<evidence type="ECO:0000256" key="5">
    <source>
        <dbReference type="PIRSR" id="PIRSR000097-2"/>
    </source>
</evidence>
<evidence type="ECO:0000256" key="4">
    <source>
        <dbReference type="PIRSR" id="PIRSR000097-1"/>
    </source>
</evidence>
<evidence type="ECO:0000256" key="6">
    <source>
        <dbReference type="PIRSR" id="PIRSR000097-3"/>
    </source>
</evidence>
<keyword evidence="2" id="KW-0521">NADP</keyword>
<feature type="site" description="Lowers pKa of active site Tyr" evidence="6">
    <location>
        <position position="64"/>
    </location>
</feature>
<sequence>MELPDIGLGTYQLTPEQTYRSVRWALEIGYRHIDTAALYRNEKQVGQAIRDSGISRQHIFVTTKILPKAILKPAIESSLHQLDLGYIDLMLLHYPSQTWGELSRLYCELYGSRLIHYIGVSNYQERHLKQLEGIKPYANQIEVTPFLPRKKLREYCQKQGIYVVAHSSLTKGIQLNNQHLLEIITENGFNGAALLLKWALQNNLKIIPRSANHKHILANFNLPSELLSEPMMKRLDNLDCGFATHPQHIRSITTANFI</sequence>
<dbReference type="Pfam" id="PF00248">
    <property type="entry name" value="Aldo_ket_red"/>
    <property type="match status" value="1"/>
</dbReference>
<dbReference type="AlphaFoldDB" id="A0A176S6P0"/>
<evidence type="ECO:0000256" key="1">
    <source>
        <dbReference type="ARBA" id="ARBA00007905"/>
    </source>
</evidence>
<keyword evidence="3" id="KW-0560">Oxidoreductase</keyword>
<dbReference type="PANTHER" id="PTHR43827">
    <property type="entry name" value="2,5-DIKETO-D-GLUCONIC ACID REDUCTASE"/>
    <property type="match status" value="1"/>
</dbReference>
<dbReference type="SUPFAM" id="SSF51430">
    <property type="entry name" value="NAD(P)-linked oxidoreductase"/>
    <property type="match status" value="1"/>
</dbReference>
<dbReference type="Gene3D" id="3.20.20.100">
    <property type="entry name" value="NADP-dependent oxidoreductase domain"/>
    <property type="match status" value="1"/>
</dbReference>
<feature type="binding site" evidence="5">
    <location>
        <position position="93"/>
    </location>
    <ligand>
        <name>substrate</name>
    </ligand>
</feature>
<organism evidence="8 9">
    <name type="scientific">Candidatus Thiomargarita nelsonii</name>
    <dbReference type="NCBI Taxonomy" id="1003181"/>
    <lineage>
        <taxon>Bacteria</taxon>
        <taxon>Pseudomonadati</taxon>
        <taxon>Pseudomonadota</taxon>
        <taxon>Gammaproteobacteria</taxon>
        <taxon>Thiotrichales</taxon>
        <taxon>Thiotrichaceae</taxon>
        <taxon>Thiomargarita</taxon>
    </lineage>
</organism>
<feature type="active site" description="Proton donor" evidence="4">
    <location>
        <position position="39"/>
    </location>
</feature>
<comment type="similarity">
    <text evidence="1">Belongs to the aldo/keto reductase family.</text>
</comment>
<protein>
    <submittedName>
        <fullName evidence="8">Oxidoreductase, aldo/keto reductase family protein</fullName>
    </submittedName>
</protein>
<evidence type="ECO:0000313" key="8">
    <source>
        <dbReference type="EMBL" id="OAD23743.1"/>
    </source>
</evidence>
<dbReference type="InterPro" id="IPR036812">
    <property type="entry name" value="NAD(P)_OxRdtase_dom_sf"/>
</dbReference>
<dbReference type="GO" id="GO:0016616">
    <property type="term" value="F:oxidoreductase activity, acting on the CH-OH group of donors, NAD or NADP as acceptor"/>
    <property type="evidence" value="ECO:0007669"/>
    <property type="project" value="UniProtKB-ARBA"/>
</dbReference>
<evidence type="ECO:0000259" key="7">
    <source>
        <dbReference type="Pfam" id="PF00248"/>
    </source>
</evidence>
<accession>A0A176S6P0</accession>
<feature type="domain" description="NADP-dependent oxidoreductase" evidence="7">
    <location>
        <begin position="6"/>
        <end position="238"/>
    </location>
</feature>
<evidence type="ECO:0000256" key="2">
    <source>
        <dbReference type="ARBA" id="ARBA00022857"/>
    </source>
</evidence>
<evidence type="ECO:0000313" key="9">
    <source>
        <dbReference type="Proteomes" id="UP000076962"/>
    </source>
</evidence>
<dbReference type="PROSITE" id="PS00798">
    <property type="entry name" value="ALDOKETO_REDUCTASE_1"/>
    <property type="match status" value="1"/>
</dbReference>
<evidence type="ECO:0000256" key="3">
    <source>
        <dbReference type="ARBA" id="ARBA00023002"/>
    </source>
</evidence>
<dbReference type="PANTHER" id="PTHR43827:SF3">
    <property type="entry name" value="NADP-DEPENDENT OXIDOREDUCTASE DOMAIN-CONTAINING PROTEIN"/>
    <property type="match status" value="1"/>
</dbReference>
<dbReference type="EMBL" id="LUTY01000183">
    <property type="protein sequence ID" value="OAD23743.1"/>
    <property type="molecule type" value="Genomic_DNA"/>
</dbReference>
<dbReference type="InterPro" id="IPR018170">
    <property type="entry name" value="Aldo/ket_reductase_CS"/>
</dbReference>
<dbReference type="InterPro" id="IPR020471">
    <property type="entry name" value="AKR"/>
</dbReference>
<dbReference type="Proteomes" id="UP000076962">
    <property type="component" value="Unassembled WGS sequence"/>
</dbReference>
<gene>
    <name evidence="8" type="ORF">THIOM_000415</name>
</gene>
<proteinExistence type="inferred from homology"/>
<dbReference type="PRINTS" id="PR00069">
    <property type="entry name" value="ALDKETRDTASE"/>
</dbReference>
<comment type="caution">
    <text evidence="8">The sequence shown here is derived from an EMBL/GenBank/DDBJ whole genome shotgun (WGS) entry which is preliminary data.</text>
</comment>
<dbReference type="InterPro" id="IPR023210">
    <property type="entry name" value="NADP_OxRdtase_dom"/>
</dbReference>
<dbReference type="PIRSF" id="PIRSF000097">
    <property type="entry name" value="AKR"/>
    <property type="match status" value="1"/>
</dbReference>
<keyword evidence="9" id="KW-1185">Reference proteome</keyword>
<reference evidence="8 9" key="1">
    <citation type="submission" date="2016-05" db="EMBL/GenBank/DDBJ databases">
        <title>Single-cell genome of chain-forming Candidatus Thiomargarita nelsonii and comparison to other large sulfur-oxidizing bacteria.</title>
        <authorList>
            <person name="Winkel M."/>
            <person name="Salman V."/>
            <person name="Woyke T."/>
            <person name="Schulz-Vogt H."/>
            <person name="Richter M."/>
            <person name="Flood B."/>
            <person name="Bailey J."/>
            <person name="Amann R."/>
            <person name="Mussmann M."/>
        </authorList>
    </citation>
    <scope>NUCLEOTIDE SEQUENCE [LARGE SCALE GENOMIC DNA]</scope>
    <source>
        <strain evidence="8 9">THI036</strain>
    </source>
</reference>
<name>A0A176S6P0_9GAMM</name>
<dbReference type="CDD" id="cd19071">
    <property type="entry name" value="AKR_AKR1-5-like"/>
    <property type="match status" value="1"/>
</dbReference>